<dbReference type="PANTHER" id="PTHR38743:SF2">
    <property type="entry name" value="DUF2185 DOMAIN-CONTAINING PROTEIN"/>
    <property type="match status" value="1"/>
</dbReference>
<gene>
    <name evidence="2" type="ORF">C7I55_19570</name>
</gene>
<dbReference type="RefSeq" id="WP_106514726.1">
    <property type="nucleotide sequence ID" value="NZ_PXYI01000007.1"/>
</dbReference>
<evidence type="ECO:0000259" key="1">
    <source>
        <dbReference type="Pfam" id="PF09951"/>
    </source>
</evidence>
<feature type="domain" description="Immunity protein Imm33" evidence="1">
    <location>
        <begin position="23"/>
        <end position="102"/>
    </location>
</feature>
<name>A0A2P7QIX7_9SPHN</name>
<reference evidence="2 3" key="1">
    <citation type="submission" date="2018-03" db="EMBL/GenBank/DDBJ databases">
        <title>The draft genome of Sphingosinicella sp. GL-C-18.</title>
        <authorList>
            <person name="Liu L."/>
            <person name="Li L."/>
            <person name="Liang L."/>
            <person name="Zhang X."/>
            <person name="Wang T."/>
        </authorList>
    </citation>
    <scope>NUCLEOTIDE SEQUENCE [LARGE SCALE GENOMIC DNA]</scope>
    <source>
        <strain evidence="2 3">GL-C-18</strain>
    </source>
</reference>
<sequence length="113" mass="12276">MSKQFKLSAEQIRPLATGRGGAIASDRITVEGRQVGYMYRSPPNDRFDSGWAFLAGDEDDAYMDDADKHGIYDVNTIANYDPDIIPLLDAPPGSAFIRTESGLVPDPDGPPSE</sequence>
<dbReference type="PANTHER" id="PTHR38743">
    <property type="entry name" value="SIMILAR TO GLYOXYLASE I FAMILY PROTEIN"/>
    <property type="match status" value="1"/>
</dbReference>
<keyword evidence="3" id="KW-1185">Reference proteome</keyword>
<evidence type="ECO:0000313" key="3">
    <source>
        <dbReference type="Proteomes" id="UP000241167"/>
    </source>
</evidence>
<organism evidence="2 3">
    <name type="scientific">Allosphingosinicella deserti</name>
    <dbReference type="NCBI Taxonomy" id="2116704"/>
    <lineage>
        <taxon>Bacteria</taxon>
        <taxon>Pseudomonadati</taxon>
        <taxon>Pseudomonadota</taxon>
        <taxon>Alphaproteobacteria</taxon>
        <taxon>Sphingomonadales</taxon>
        <taxon>Sphingomonadaceae</taxon>
        <taxon>Allosphingosinicella</taxon>
    </lineage>
</organism>
<accession>A0A2P7QIX7</accession>
<proteinExistence type="predicted"/>
<dbReference type="Proteomes" id="UP000241167">
    <property type="component" value="Unassembled WGS sequence"/>
</dbReference>
<comment type="caution">
    <text evidence="2">The sequence shown here is derived from an EMBL/GenBank/DDBJ whole genome shotgun (WGS) entry which is preliminary data.</text>
</comment>
<dbReference type="EMBL" id="PXYI01000007">
    <property type="protein sequence ID" value="PSJ37913.1"/>
    <property type="molecule type" value="Genomic_DNA"/>
</dbReference>
<evidence type="ECO:0000313" key="2">
    <source>
        <dbReference type="EMBL" id="PSJ37913.1"/>
    </source>
</evidence>
<dbReference type="AlphaFoldDB" id="A0A2P7QIX7"/>
<protein>
    <submittedName>
        <fullName evidence="2">DUF2185 domain-containing protein</fullName>
    </submittedName>
</protein>
<dbReference type="InterPro" id="IPR018689">
    <property type="entry name" value="Imm33_dom"/>
</dbReference>
<dbReference type="OrthoDB" id="4827574at2"/>
<dbReference type="Pfam" id="PF09951">
    <property type="entry name" value="Imm33"/>
    <property type="match status" value="1"/>
</dbReference>